<feature type="compositionally biased region" description="Polar residues" evidence="1">
    <location>
        <begin position="1"/>
        <end position="15"/>
    </location>
</feature>
<comment type="caution">
    <text evidence="2">The sequence shown here is derived from an EMBL/GenBank/DDBJ whole genome shotgun (WGS) entry which is preliminary data.</text>
</comment>
<evidence type="ECO:0000313" key="3">
    <source>
        <dbReference type="Proteomes" id="UP000324222"/>
    </source>
</evidence>
<organism evidence="2 3">
    <name type="scientific">Portunus trituberculatus</name>
    <name type="common">Swimming crab</name>
    <name type="synonym">Neptunus trituberculatus</name>
    <dbReference type="NCBI Taxonomy" id="210409"/>
    <lineage>
        <taxon>Eukaryota</taxon>
        <taxon>Metazoa</taxon>
        <taxon>Ecdysozoa</taxon>
        <taxon>Arthropoda</taxon>
        <taxon>Crustacea</taxon>
        <taxon>Multicrustacea</taxon>
        <taxon>Malacostraca</taxon>
        <taxon>Eumalacostraca</taxon>
        <taxon>Eucarida</taxon>
        <taxon>Decapoda</taxon>
        <taxon>Pleocyemata</taxon>
        <taxon>Brachyura</taxon>
        <taxon>Eubrachyura</taxon>
        <taxon>Portunoidea</taxon>
        <taxon>Portunidae</taxon>
        <taxon>Portuninae</taxon>
        <taxon>Portunus</taxon>
    </lineage>
</organism>
<protein>
    <submittedName>
        <fullName evidence="2">Uncharacterized protein</fullName>
    </submittedName>
</protein>
<accession>A0A5B7JRA8</accession>
<proteinExistence type="predicted"/>
<reference evidence="2 3" key="1">
    <citation type="submission" date="2019-05" db="EMBL/GenBank/DDBJ databases">
        <title>Another draft genome of Portunus trituberculatus and its Hox gene families provides insights of decapod evolution.</title>
        <authorList>
            <person name="Jeong J.-H."/>
            <person name="Song I."/>
            <person name="Kim S."/>
            <person name="Choi T."/>
            <person name="Kim D."/>
            <person name="Ryu S."/>
            <person name="Kim W."/>
        </authorList>
    </citation>
    <scope>NUCLEOTIDE SEQUENCE [LARGE SCALE GENOMIC DNA]</scope>
    <source>
        <tissue evidence="2">Muscle</tissue>
    </source>
</reference>
<dbReference type="EMBL" id="VSRR010107755">
    <property type="protein sequence ID" value="MPC96886.1"/>
    <property type="molecule type" value="Genomic_DNA"/>
</dbReference>
<sequence>MQTGLSDHLSQLTHTEGSKNKEMEIKPMQHETKSALKVLPICNKTKSVYQPTERTHHHHYGAHCLWCTKQNHLFPNLSCFSPVYTDKILVTKDIKTCTFFLFEVTFQSVQQQQHDEDSVVMCGTSQNSKSYQ</sequence>
<evidence type="ECO:0000313" key="2">
    <source>
        <dbReference type="EMBL" id="MPC96886.1"/>
    </source>
</evidence>
<feature type="compositionally biased region" description="Basic and acidic residues" evidence="1">
    <location>
        <begin position="16"/>
        <end position="26"/>
    </location>
</feature>
<name>A0A5B7JRA8_PORTR</name>
<keyword evidence="3" id="KW-1185">Reference proteome</keyword>
<dbReference type="AlphaFoldDB" id="A0A5B7JRA8"/>
<evidence type="ECO:0000256" key="1">
    <source>
        <dbReference type="SAM" id="MobiDB-lite"/>
    </source>
</evidence>
<gene>
    <name evidence="2" type="ORF">E2C01_092166</name>
</gene>
<dbReference type="Proteomes" id="UP000324222">
    <property type="component" value="Unassembled WGS sequence"/>
</dbReference>
<feature type="region of interest" description="Disordered" evidence="1">
    <location>
        <begin position="1"/>
        <end position="26"/>
    </location>
</feature>